<sequence length="278" mass="32372">MEYQYTDEELSRLHDTLYDILHETIRVCHKLNIRYFIIGGTCIGAFFWKGIIPWDDDIDIGMTREDYDRFLAEAPAELGKDYFLQWYKTDRHAPFFFAKVRKHNTLFLESMFSRVPMHHGIFVDVFPFDKVPRSRTAEKIQFHAMGFLNACFIAKEVWQYKWCGKCEVPEPRPRGFVPCLMTRITNAVLPKSAIYRLMTGIQTMFNGCGADRYNLMSTDCDHISVGSINNLQTMTFGPLEVAAPADVETYLNNHYPGLQKYPPVEQRKTHRPARLDFG</sequence>
<evidence type="ECO:0000313" key="2">
    <source>
        <dbReference type="EMBL" id="NPE15281.1"/>
    </source>
</evidence>
<comment type="caution">
    <text evidence="2">The sequence shown here is derived from an EMBL/GenBank/DDBJ whole genome shotgun (WGS) entry which is preliminary data.</text>
</comment>
<keyword evidence="3" id="KW-1185">Reference proteome</keyword>
<proteinExistence type="predicted"/>
<accession>A0ABX2AXH5</accession>
<dbReference type="Proteomes" id="UP001193734">
    <property type="component" value="Unassembled WGS sequence"/>
</dbReference>
<dbReference type="GeneID" id="82158744"/>
<evidence type="ECO:0000313" key="3">
    <source>
        <dbReference type="Proteomes" id="UP001193734"/>
    </source>
</evidence>
<dbReference type="Pfam" id="PF04991">
    <property type="entry name" value="LicD"/>
    <property type="match status" value="1"/>
</dbReference>
<dbReference type="PANTHER" id="PTHR43404">
    <property type="entry name" value="LIPOPOLYSACCHARIDE CHOLINEPHOSPHOTRANSFERASE LICD"/>
    <property type="match status" value="1"/>
</dbReference>
<gene>
    <name evidence="2" type="ORF">HPS55_13290</name>
</gene>
<name>A0ABX2AXH5_9BACT</name>
<protein>
    <submittedName>
        <fullName evidence="2">LicD family protein</fullName>
    </submittedName>
</protein>
<dbReference type="PANTHER" id="PTHR43404:SF2">
    <property type="entry name" value="LIPOPOLYSACCHARIDE CHOLINEPHOSPHOTRANSFERASE LICD"/>
    <property type="match status" value="1"/>
</dbReference>
<organism evidence="2 3">
    <name type="scientific">Xylanibacter rodentium</name>
    <dbReference type="NCBI Taxonomy" id="2736289"/>
    <lineage>
        <taxon>Bacteria</taxon>
        <taxon>Pseudomonadati</taxon>
        <taxon>Bacteroidota</taxon>
        <taxon>Bacteroidia</taxon>
        <taxon>Bacteroidales</taxon>
        <taxon>Prevotellaceae</taxon>
        <taxon>Xylanibacter</taxon>
    </lineage>
</organism>
<reference evidence="2 3" key="1">
    <citation type="submission" date="2020-05" db="EMBL/GenBank/DDBJ databases">
        <title>Distinct polysaccharide utilization as determinants for interspecies competition between intestinal Prevotella spp.</title>
        <authorList>
            <person name="Galvez E.J.C."/>
            <person name="Iljazovic A."/>
            <person name="Strowig T."/>
        </authorList>
    </citation>
    <scope>NUCLEOTIDE SEQUENCE [LARGE SCALE GENOMIC DNA]</scope>
    <source>
        <strain evidence="2 3">PROD</strain>
    </source>
</reference>
<dbReference type="RefSeq" id="WP_172177960.1">
    <property type="nucleotide sequence ID" value="NZ_CASGKG010000016.1"/>
</dbReference>
<dbReference type="EMBL" id="JABKKE010000035">
    <property type="protein sequence ID" value="NPE15281.1"/>
    <property type="molecule type" value="Genomic_DNA"/>
</dbReference>
<dbReference type="InterPro" id="IPR007074">
    <property type="entry name" value="LicD/FKTN/FKRP_NTP_transf"/>
</dbReference>
<dbReference type="InterPro" id="IPR052942">
    <property type="entry name" value="LPS_cholinephosphotransferase"/>
</dbReference>
<feature type="domain" description="LicD/FKTN/FKRP nucleotidyltransferase" evidence="1">
    <location>
        <begin position="28"/>
        <end position="141"/>
    </location>
</feature>
<evidence type="ECO:0000259" key="1">
    <source>
        <dbReference type="Pfam" id="PF04991"/>
    </source>
</evidence>